<evidence type="ECO:0000313" key="7">
    <source>
        <dbReference type="Proteomes" id="UP001237823"/>
    </source>
</evidence>
<dbReference type="InterPro" id="IPR006558">
    <property type="entry name" value="LamG-like"/>
</dbReference>
<comment type="caution">
    <text evidence="6">The sequence shown here is derived from an EMBL/GenBank/DDBJ whole genome shotgun (WGS) entry which is preliminary data.</text>
</comment>
<dbReference type="SUPFAM" id="SSF49899">
    <property type="entry name" value="Concanavalin A-like lectins/glucanases"/>
    <property type="match status" value="1"/>
</dbReference>
<keyword evidence="2" id="KW-1015">Disulfide bond</keyword>
<evidence type="ECO:0000256" key="3">
    <source>
        <dbReference type="SAM" id="MobiDB-lite"/>
    </source>
</evidence>
<keyword evidence="4" id="KW-1133">Transmembrane helix</keyword>
<dbReference type="EMBL" id="JAUCML010000016">
    <property type="protein sequence ID" value="MDM7886770.1"/>
    <property type="molecule type" value="Genomic_DNA"/>
</dbReference>
<evidence type="ECO:0000259" key="5">
    <source>
        <dbReference type="SMART" id="SM00560"/>
    </source>
</evidence>
<keyword evidence="4" id="KW-0812">Transmembrane</keyword>
<feature type="transmembrane region" description="Helical" evidence="4">
    <location>
        <begin position="195"/>
        <end position="214"/>
    </location>
</feature>
<sequence length="462" mass="48282">MATLSEDASTATWVVFVAALLGRTVLLVTVGLLLWAALPAAWAWIPTTVVSGSMAPQIRPGDVVVAMPVHGRDVTVGQVLLVEDPDRPGALLLHRLVARTPSGALQLRGDANPAPDARTVDPEDVRGIGVLRVPLVGLPALWVREHDTGRLAAAALGLGGALVLSSRLSGPGGSEVTRPVGHGRRRRRSGRAERARSVALIGVLAAGLAVAVVANSAAHAAFTAAAANTADRFATGTFPCLQRAPFAHTYLTYRFDDAPGTTAADGSGNGHHGTLRPGVSLAPGTCRPGDSPSLLTGGVRGQVITDTAIEAPQVFAIETWFRTTTTTGGMLLGFGDLQTDQSTKYDRQLYLSDEGAVFFGAYNGTNTAISSAAGLNDGAWHLATATMDASGMRLYIDGKQVVANSNTRAEVSTGWWRIGFDNLNGWPGNHTTFHFKGNLDDVTIYDDTLSAAAVEEHFAAGR</sequence>
<gene>
    <name evidence="6" type="ORF">QUG92_16795</name>
</gene>
<feature type="region of interest" description="Disordered" evidence="3">
    <location>
        <begin position="169"/>
        <end position="192"/>
    </location>
</feature>
<dbReference type="InterPro" id="IPR013320">
    <property type="entry name" value="ConA-like_dom_sf"/>
</dbReference>
<dbReference type="Pfam" id="PF13385">
    <property type="entry name" value="Laminin_G_3"/>
    <property type="match status" value="1"/>
</dbReference>
<dbReference type="CDD" id="cd06462">
    <property type="entry name" value="Peptidase_S24_S26"/>
    <property type="match status" value="1"/>
</dbReference>
<keyword evidence="1" id="KW-0732">Signal</keyword>
<keyword evidence="7" id="KW-1185">Reference proteome</keyword>
<feature type="domain" description="LamG-like jellyroll fold" evidence="5">
    <location>
        <begin position="313"/>
        <end position="452"/>
    </location>
</feature>
<dbReference type="SMART" id="SM00560">
    <property type="entry name" value="LamGL"/>
    <property type="match status" value="1"/>
</dbReference>
<dbReference type="Proteomes" id="UP001237823">
    <property type="component" value="Unassembled WGS sequence"/>
</dbReference>
<proteinExistence type="predicted"/>
<dbReference type="Gene3D" id="2.60.120.200">
    <property type="match status" value="1"/>
</dbReference>
<keyword evidence="4" id="KW-0472">Membrane</keyword>
<name>A0ABT7TB33_9MICO</name>
<evidence type="ECO:0000256" key="2">
    <source>
        <dbReference type="ARBA" id="ARBA00023157"/>
    </source>
</evidence>
<organism evidence="6 7">
    <name type="scientific">Curtobacterium citri</name>
    <dbReference type="NCBI Taxonomy" id="3055139"/>
    <lineage>
        <taxon>Bacteria</taxon>
        <taxon>Bacillati</taxon>
        <taxon>Actinomycetota</taxon>
        <taxon>Actinomycetes</taxon>
        <taxon>Micrococcales</taxon>
        <taxon>Microbacteriaceae</taxon>
        <taxon>Curtobacterium</taxon>
    </lineage>
</organism>
<dbReference type="InterPro" id="IPR036286">
    <property type="entry name" value="LexA/Signal_pep-like_sf"/>
</dbReference>
<protein>
    <submittedName>
        <fullName evidence="6">LamG domain-containing protein</fullName>
    </submittedName>
</protein>
<reference evidence="6 7" key="1">
    <citation type="submission" date="2023-06" db="EMBL/GenBank/DDBJ databases">
        <authorList>
            <person name="Feng G."/>
            <person name="Li J."/>
            <person name="Zhu H."/>
        </authorList>
    </citation>
    <scope>NUCLEOTIDE SEQUENCE [LARGE SCALE GENOMIC DNA]</scope>
    <source>
        <strain evidence="6 7">RHCKG23</strain>
    </source>
</reference>
<feature type="transmembrane region" description="Helical" evidence="4">
    <location>
        <begin position="12"/>
        <end position="38"/>
    </location>
</feature>
<evidence type="ECO:0000256" key="4">
    <source>
        <dbReference type="SAM" id="Phobius"/>
    </source>
</evidence>
<accession>A0ABT7TB33</accession>
<evidence type="ECO:0000313" key="6">
    <source>
        <dbReference type="EMBL" id="MDM7886770.1"/>
    </source>
</evidence>
<dbReference type="SUPFAM" id="SSF51306">
    <property type="entry name" value="LexA/Signal peptidase"/>
    <property type="match status" value="1"/>
</dbReference>
<evidence type="ECO:0000256" key="1">
    <source>
        <dbReference type="ARBA" id="ARBA00022729"/>
    </source>
</evidence>